<gene>
    <name evidence="3" type="ORF">HNP49_000829</name>
</gene>
<dbReference type="PANTHER" id="PTHR35936:SF6">
    <property type="entry name" value="AMINO ACID ABC TRANSPORTER SUBSTRATE-BINDING PAAT FAMILY PROTEIN"/>
    <property type="match status" value="1"/>
</dbReference>
<organism evidence="3 4">
    <name type="scientific">Pseudomonas fluvialis</name>
    <dbReference type="NCBI Taxonomy" id="1793966"/>
    <lineage>
        <taxon>Bacteria</taxon>
        <taxon>Pseudomonadati</taxon>
        <taxon>Pseudomonadota</taxon>
        <taxon>Gammaproteobacteria</taxon>
        <taxon>Pseudomonadales</taxon>
        <taxon>Pseudomonadaceae</taxon>
        <taxon>Pseudomonas</taxon>
    </lineage>
</organism>
<feature type="chain" id="PRO_5031139444" description="Solute-binding protein family 3/N-terminal domain-containing protein" evidence="2">
    <location>
        <begin position="20"/>
        <end position="245"/>
    </location>
</feature>
<comment type="similarity">
    <text evidence="1">Belongs to the bacterial solute-binding protein 3 family.</text>
</comment>
<evidence type="ECO:0008006" key="5">
    <source>
        <dbReference type="Google" id="ProtNLM"/>
    </source>
</evidence>
<dbReference type="RefSeq" id="WP_184680850.1">
    <property type="nucleotide sequence ID" value="NZ_JACHLL010000001.1"/>
</dbReference>
<feature type="signal peptide" evidence="2">
    <location>
        <begin position="1"/>
        <end position="19"/>
    </location>
</feature>
<evidence type="ECO:0000256" key="2">
    <source>
        <dbReference type="SAM" id="SignalP"/>
    </source>
</evidence>
<dbReference type="AlphaFoldDB" id="A0A7X0BSY0"/>
<dbReference type="EMBL" id="JACHLL010000001">
    <property type="protein sequence ID" value="MBB6340679.1"/>
    <property type="molecule type" value="Genomic_DNA"/>
</dbReference>
<dbReference type="PANTHER" id="PTHR35936">
    <property type="entry name" value="MEMBRANE-BOUND LYTIC MUREIN TRANSGLYCOSYLASE F"/>
    <property type="match status" value="1"/>
</dbReference>
<proteinExistence type="inferred from homology"/>
<dbReference type="Gene3D" id="3.40.190.10">
    <property type="entry name" value="Periplasmic binding protein-like II"/>
    <property type="match status" value="2"/>
</dbReference>
<name>A0A7X0BSY0_9PSED</name>
<comment type="caution">
    <text evidence="3">The sequence shown here is derived from an EMBL/GenBank/DDBJ whole genome shotgun (WGS) entry which is preliminary data.</text>
</comment>
<evidence type="ECO:0000256" key="1">
    <source>
        <dbReference type="ARBA" id="ARBA00010333"/>
    </source>
</evidence>
<dbReference type="SUPFAM" id="SSF53850">
    <property type="entry name" value="Periplasmic binding protein-like II"/>
    <property type="match status" value="1"/>
</dbReference>
<evidence type="ECO:0000313" key="3">
    <source>
        <dbReference type="EMBL" id="MBB6340679.1"/>
    </source>
</evidence>
<protein>
    <recommendedName>
        <fullName evidence="5">Solute-binding protein family 3/N-terminal domain-containing protein</fullName>
    </recommendedName>
</protein>
<keyword evidence="4" id="KW-1185">Reference proteome</keyword>
<sequence length="245" mass="27749">MLRPWCLLLLLLTSLSATAETLRVVIDQHDYYPHYRVDAGQSATGLGPELLRRFAEHEGYQLSFLPLPIKRVYHQLRADPSIDLAYPDNPDWALPLKQGLPLYYSRHSLPVLDGTLVNSSRLGLGEAAIRLLGLVRGFTPEAWQAQLARGQLQLVEASDLKALIQMLQRGRIDAIYANPEVVRQRLQQMGLAADSVRLDPALPKLVTRYHLSSSQRGDLLERFDRFLDEQPQLLPTLQRHYGIAE</sequence>
<dbReference type="Proteomes" id="UP000557193">
    <property type="component" value="Unassembled WGS sequence"/>
</dbReference>
<accession>A0A7X0BSY0</accession>
<keyword evidence="2" id="KW-0732">Signal</keyword>
<evidence type="ECO:0000313" key="4">
    <source>
        <dbReference type="Proteomes" id="UP000557193"/>
    </source>
</evidence>
<reference evidence="3 4" key="1">
    <citation type="submission" date="2020-08" db="EMBL/GenBank/DDBJ databases">
        <title>Functional genomics of gut bacteria from endangered species of beetles.</title>
        <authorList>
            <person name="Carlos-Shanley C."/>
        </authorList>
    </citation>
    <scope>NUCLEOTIDE SEQUENCE [LARGE SCALE GENOMIC DNA]</scope>
    <source>
        <strain evidence="3 4">S00202</strain>
    </source>
</reference>